<feature type="region of interest" description="Disordered" evidence="1">
    <location>
        <begin position="1"/>
        <end position="33"/>
    </location>
</feature>
<feature type="region of interest" description="Disordered" evidence="1">
    <location>
        <begin position="74"/>
        <end position="109"/>
    </location>
</feature>
<sequence>MSESVVVSKRHMTLRRSASSGSTGLEHAHWQEEPGSDAVAAPLSLASSRLRLGLPCAFAREPRARAPTAARALLASEGKGRRPLGSGSGAMRSGTGGRGPHPTGRVWRNWGWTRSNSSSGRCPGASSTSYNASLLDLSSSSSFQSMESLLLSSPGQTWPWLRADLGGSGGD</sequence>
<evidence type="ECO:0000313" key="3">
    <source>
        <dbReference type="Proteomes" id="UP000015106"/>
    </source>
</evidence>
<accession>A0A8R7TI61</accession>
<keyword evidence="3" id="KW-1185">Reference proteome</keyword>
<dbReference type="AlphaFoldDB" id="A0A8R7TI61"/>
<dbReference type="Proteomes" id="UP000015106">
    <property type="component" value="Chromosome 2"/>
</dbReference>
<name>A0A8R7TI61_TRIUA</name>
<reference evidence="2" key="3">
    <citation type="submission" date="2022-06" db="UniProtKB">
        <authorList>
            <consortium name="EnsemblPlants"/>
        </authorList>
    </citation>
    <scope>IDENTIFICATION</scope>
</reference>
<reference evidence="2" key="2">
    <citation type="submission" date="2018-03" db="EMBL/GenBank/DDBJ databases">
        <title>The Triticum urartu genome reveals the dynamic nature of wheat genome evolution.</title>
        <authorList>
            <person name="Ling H."/>
            <person name="Ma B."/>
            <person name="Shi X."/>
            <person name="Liu H."/>
            <person name="Dong L."/>
            <person name="Sun H."/>
            <person name="Cao Y."/>
            <person name="Gao Q."/>
            <person name="Zheng S."/>
            <person name="Li Y."/>
            <person name="Yu Y."/>
            <person name="Du H."/>
            <person name="Qi M."/>
            <person name="Li Y."/>
            <person name="Yu H."/>
            <person name="Cui Y."/>
            <person name="Wang N."/>
            <person name="Chen C."/>
            <person name="Wu H."/>
            <person name="Zhao Y."/>
            <person name="Zhang J."/>
            <person name="Li Y."/>
            <person name="Zhou W."/>
            <person name="Zhang B."/>
            <person name="Hu W."/>
            <person name="Eijk M."/>
            <person name="Tang J."/>
            <person name="Witsenboer H."/>
            <person name="Zhao S."/>
            <person name="Li Z."/>
            <person name="Zhang A."/>
            <person name="Wang D."/>
            <person name="Liang C."/>
        </authorList>
    </citation>
    <scope>NUCLEOTIDE SEQUENCE [LARGE SCALE GENOMIC DNA]</scope>
    <source>
        <strain evidence="2">cv. G1812</strain>
    </source>
</reference>
<proteinExistence type="predicted"/>
<protein>
    <submittedName>
        <fullName evidence="2">Uncharacterized protein</fullName>
    </submittedName>
</protein>
<dbReference type="Gramene" id="TuG1812G0200003158.01.T01">
    <property type="protein sequence ID" value="TuG1812G0200003158.01.T01.cds393673"/>
    <property type="gene ID" value="TuG1812G0200003158.01"/>
</dbReference>
<dbReference type="EnsemblPlants" id="TuG1812G0200003158.01.T01">
    <property type="protein sequence ID" value="TuG1812G0200003158.01.T01.cds393673"/>
    <property type="gene ID" value="TuG1812G0200003158.01"/>
</dbReference>
<reference evidence="3" key="1">
    <citation type="journal article" date="2013" name="Nature">
        <title>Draft genome of the wheat A-genome progenitor Triticum urartu.</title>
        <authorList>
            <person name="Ling H.Q."/>
            <person name="Zhao S."/>
            <person name="Liu D."/>
            <person name="Wang J."/>
            <person name="Sun H."/>
            <person name="Zhang C."/>
            <person name="Fan H."/>
            <person name="Li D."/>
            <person name="Dong L."/>
            <person name="Tao Y."/>
            <person name="Gao C."/>
            <person name="Wu H."/>
            <person name="Li Y."/>
            <person name="Cui Y."/>
            <person name="Guo X."/>
            <person name="Zheng S."/>
            <person name="Wang B."/>
            <person name="Yu K."/>
            <person name="Liang Q."/>
            <person name="Yang W."/>
            <person name="Lou X."/>
            <person name="Chen J."/>
            <person name="Feng M."/>
            <person name="Jian J."/>
            <person name="Zhang X."/>
            <person name="Luo G."/>
            <person name="Jiang Y."/>
            <person name="Liu J."/>
            <person name="Wang Z."/>
            <person name="Sha Y."/>
            <person name="Zhang B."/>
            <person name="Wu H."/>
            <person name="Tang D."/>
            <person name="Shen Q."/>
            <person name="Xue P."/>
            <person name="Zou S."/>
            <person name="Wang X."/>
            <person name="Liu X."/>
            <person name="Wang F."/>
            <person name="Yang Y."/>
            <person name="An X."/>
            <person name="Dong Z."/>
            <person name="Zhang K."/>
            <person name="Zhang X."/>
            <person name="Luo M.C."/>
            <person name="Dvorak J."/>
            <person name="Tong Y."/>
            <person name="Wang J."/>
            <person name="Yang H."/>
            <person name="Li Z."/>
            <person name="Wang D."/>
            <person name="Zhang A."/>
            <person name="Wang J."/>
        </authorList>
    </citation>
    <scope>NUCLEOTIDE SEQUENCE</scope>
    <source>
        <strain evidence="3">cv. G1812</strain>
    </source>
</reference>
<evidence type="ECO:0000256" key="1">
    <source>
        <dbReference type="SAM" id="MobiDB-lite"/>
    </source>
</evidence>
<organism evidence="2 3">
    <name type="scientific">Triticum urartu</name>
    <name type="common">Red wild einkorn</name>
    <name type="synonym">Crithodium urartu</name>
    <dbReference type="NCBI Taxonomy" id="4572"/>
    <lineage>
        <taxon>Eukaryota</taxon>
        <taxon>Viridiplantae</taxon>
        <taxon>Streptophyta</taxon>
        <taxon>Embryophyta</taxon>
        <taxon>Tracheophyta</taxon>
        <taxon>Spermatophyta</taxon>
        <taxon>Magnoliopsida</taxon>
        <taxon>Liliopsida</taxon>
        <taxon>Poales</taxon>
        <taxon>Poaceae</taxon>
        <taxon>BOP clade</taxon>
        <taxon>Pooideae</taxon>
        <taxon>Triticodae</taxon>
        <taxon>Triticeae</taxon>
        <taxon>Triticinae</taxon>
        <taxon>Triticum</taxon>
    </lineage>
</organism>
<evidence type="ECO:0000313" key="2">
    <source>
        <dbReference type="EnsemblPlants" id="TuG1812G0200003158.01.T01.cds393673"/>
    </source>
</evidence>